<dbReference type="PANTHER" id="PTHR11306:SF0">
    <property type="entry name" value="PHOSPHATIDYLGLYCEROL_PHOSPHATIDYLINOSITOL TRANSFER PROTEIN"/>
    <property type="match status" value="1"/>
</dbReference>
<dbReference type="STRING" id="1314771.A0A197JSM8"/>
<dbReference type="GO" id="GO:0000328">
    <property type="term" value="C:fungal-type vacuole lumen"/>
    <property type="evidence" value="ECO:0007669"/>
    <property type="project" value="EnsemblFungi"/>
</dbReference>
<dbReference type="GO" id="GO:0001786">
    <property type="term" value="F:phosphatidylserine binding"/>
    <property type="evidence" value="ECO:0007669"/>
    <property type="project" value="EnsemblFungi"/>
</dbReference>
<keyword evidence="11" id="KW-1185">Reference proteome</keyword>
<dbReference type="OrthoDB" id="6409159at2759"/>
<name>A0A197JSM8_9FUNG</name>
<dbReference type="InterPro" id="IPR033917">
    <property type="entry name" value="ML_PG-PI_TP"/>
</dbReference>
<evidence type="ECO:0000256" key="8">
    <source>
        <dbReference type="SAM" id="SignalP"/>
    </source>
</evidence>
<dbReference type="InterPro" id="IPR014756">
    <property type="entry name" value="Ig_E-set"/>
</dbReference>
<feature type="chain" id="PRO_5008276222" description="Phosphatidylglycerol/phosphatidylinositol transfer protein" evidence="8">
    <location>
        <begin position="20"/>
        <end position="159"/>
    </location>
</feature>
<dbReference type="InterPro" id="IPR003172">
    <property type="entry name" value="ML_dom"/>
</dbReference>
<feature type="signal peptide" evidence="8">
    <location>
        <begin position="1"/>
        <end position="19"/>
    </location>
</feature>
<evidence type="ECO:0000256" key="6">
    <source>
        <dbReference type="ARBA" id="ARBA00022729"/>
    </source>
</evidence>
<dbReference type="AlphaFoldDB" id="A0A197JSM8"/>
<dbReference type="SUPFAM" id="SSF81296">
    <property type="entry name" value="E set domains"/>
    <property type="match status" value="1"/>
</dbReference>
<sequence>MRLSSIVLSLACAFGLVSAASINNPFTFAPAPATIEECGSPDDILKLINYSLNPNPPLKGEVLVIDAEGELSEDVVEGAKINLIVKVGLIKLLTKELDFCEESAKIDKPCPLKKGQQFLHHEVELPKEIPPGKYFVNVKVRNPDDKQVTCLNARANFGI</sequence>
<keyword evidence="6 8" id="KW-0732">Signal</keyword>
<dbReference type="PANTHER" id="PTHR11306">
    <property type="entry name" value="NIEMANN PICK TYPE C2 PROTEIN NPC2-RELATED"/>
    <property type="match status" value="1"/>
</dbReference>
<dbReference type="Gene3D" id="2.60.40.770">
    <property type="match status" value="1"/>
</dbReference>
<proteinExistence type="inferred from homology"/>
<evidence type="ECO:0000313" key="10">
    <source>
        <dbReference type="EMBL" id="OAQ27324.1"/>
    </source>
</evidence>
<dbReference type="Pfam" id="PF02221">
    <property type="entry name" value="E1_DerP2_DerF2"/>
    <property type="match status" value="1"/>
</dbReference>
<evidence type="ECO:0000256" key="1">
    <source>
        <dbReference type="ARBA" id="ARBA00002053"/>
    </source>
</evidence>
<organism evidence="10 11">
    <name type="scientific">Linnemannia elongata AG-77</name>
    <dbReference type="NCBI Taxonomy" id="1314771"/>
    <lineage>
        <taxon>Eukaryota</taxon>
        <taxon>Fungi</taxon>
        <taxon>Fungi incertae sedis</taxon>
        <taxon>Mucoromycota</taxon>
        <taxon>Mortierellomycotina</taxon>
        <taxon>Mortierellomycetes</taxon>
        <taxon>Mortierellales</taxon>
        <taxon>Mortierellaceae</taxon>
        <taxon>Linnemannia</taxon>
    </lineage>
</organism>
<evidence type="ECO:0000259" key="9">
    <source>
        <dbReference type="SMART" id="SM00737"/>
    </source>
</evidence>
<reference evidence="10 11" key="1">
    <citation type="submission" date="2016-05" db="EMBL/GenBank/DDBJ databases">
        <title>Genome sequencing reveals origins of a unique bacterial endosymbiosis in the earliest lineages of terrestrial Fungi.</title>
        <authorList>
            <consortium name="DOE Joint Genome Institute"/>
            <person name="Uehling J."/>
            <person name="Gryganskyi A."/>
            <person name="Hameed K."/>
            <person name="Tschaplinski T."/>
            <person name="Misztal P."/>
            <person name="Wu S."/>
            <person name="Desiro A."/>
            <person name="Vande Pol N."/>
            <person name="Du Z.-Y."/>
            <person name="Zienkiewicz A."/>
            <person name="Zienkiewicz K."/>
            <person name="Morin E."/>
            <person name="Tisserant E."/>
            <person name="Splivallo R."/>
            <person name="Hainaut M."/>
            <person name="Henrissat B."/>
            <person name="Ohm R."/>
            <person name="Kuo A."/>
            <person name="Yan J."/>
            <person name="Lipzen A."/>
            <person name="Nolan M."/>
            <person name="Labutti K."/>
            <person name="Barry K."/>
            <person name="Goldstein A."/>
            <person name="Labbe J."/>
            <person name="Schadt C."/>
            <person name="Tuskan G."/>
            <person name="Grigoriev I."/>
            <person name="Martin F."/>
            <person name="Vilgalys R."/>
            <person name="Bonito G."/>
        </authorList>
    </citation>
    <scope>NUCLEOTIDE SEQUENCE [LARGE SCALE GENOMIC DNA]</scope>
    <source>
        <strain evidence="10 11">AG-77</strain>
    </source>
</reference>
<protein>
    <recommendedName>
        <fullName evidence="4">Phosphatidylglycerol/phosphatidylinositol transfer protein</fullName>
    </recommendedName>
</protein>
<comment type="subunit">
    <text evidence="3">Monomer.</text>
</comment>
<dbReference type="Proteomes" id="UP000078512">
    <property type="component" value="Unassembled WGS sequence"/>
</dbReference>
<dbReference type="GO" id="GO:0032366">
    <property type="term" value="P:intracellular sterol transport"/>
    <property type="evidence" value="ECO:0007669"/>
    <property type="project" value="EnsemblFungi"/>
</dbReference>
<gene>
    <name evidence="10" type="ORF">K457DRAFT_139583</name>
</gene>
<keyword evidence="5" id="KW-0813">Transport</keyword>
<dbReference type="InterPro" id="IPR039670">
    <property type="entry name" value="NPC2-like"/>
</dbReference>
<evidence type="ECO:0000256" key="2">
    <source>
        <dbReference type="ARBA" id="ARBA00006370"/>
    </source>
</evidence>
<dbReference type="CDD" id="cd00917">
    <property type="entry name" value="PG-PI_TP"/>
    <property type="match status" value="1"/>
</dbReference>
<evidence type="ECO:0000256" key="3">
    <source>
        <dbReference type="ARBA" id="ARBA00011245"/>
    </source>
</evidence>
<dbReference type="GO" id="GO:0031210">
    <property type="term" value="F:phosphatidylcholine binding"/>
    <property type="evidence" value="ECO:0007669"/>
    <property type="project" value="EnsemblFungi"/>
</dbReference>
<accession>A0A197JSM8</accession>
<feature type="domain" description="MD-2-related lipid-recognition" evidence="9">
    <location>
        <begin position="35"/>
        <end position="155"/>
    </location>
</feature>
<evidence type="ECO:0000313" key="11">
    <source>
        <dbReference type="Proteomes" id="UP000078512"/>
    </source>
</evidence>
<dbReference type="GO" id="GO:0035091">
    <property type="term" value="F:phosphatidylinositol binding"/>
    <property type="evidence" value="ECO:0007669"/>
    <property type="project" value="EnsemblFungi"/>
</dbReference>
<evidence type="ECO:0000256" key="7">
    <source>
        <dbReference type="ARBA" id="ARBA00023055"/>
    </source>
</evidence>
<keyword evidence="7" id="KW-0445">Lipid transport</keyword>
<dbReference type="GO" id="GO:0032934">
    <property type="term" value="F:sterol binding"/>
    <property type="evidence" value="ECO:0007669"/>
    <property type="project" value="EnsemblFungi"/>
</dbReference>
<evidence type="ECO:0000256" key="5">
    <source>
        <dbReference type="ARBA" id="ARBA00022448"/>
    </source>
</evidence>
<comment type="function">
    <text evidence="1">Catalyzes the intermembrane transfer of phosphatidylglycerol and phosphatidylinositol.</text>
</comment>
<dbReference type="EMBL" id="KV442058">
    <property type="protein sequence ID" value="OAQ27324.1"/>
    <property type="molecule type" value="Genomic_DNA"/>
</dbReference>
<comment type="similarity">
    <text evidence="2">Belongs to the NPC2 family.</text>
</comment>
<evidence type="ECO:0000256" key="4">
    <source>
        <dbReference type="ARBA" id="ARBA00016056"/>
    </source>
</evidence>
<dbReference type="SMART" id="SM00737">
    <property type="entry name" value="ML"/>
    <property type="match status" value="1"/>
</dbReference>